<keyword evidence="1" id="KW-0812">Transmembrane</keyword>
<organism evidence="4 5">
    <name type="scientific">Erythrobacter mangrovi</name>
    <dbReference type="NCBI Taxonomy" id="2739433"/>
    <lineage>
        <taxon>Bacteria</taxon>
        <taxon>Pseudomonadati</taxon>
        <taxon>Pseudomonadota</taxon>
        <taxon>Alphaproteobacteria</taxon>
        <taxon>Sphingomonadales</taxon>
        <taxon>Erythrobacteraceae</taxon>
        <taxon>Erythrobacter/Porphyrobacter group</taxon>
        <taxon>Erythrobacter</taxon>
    </lineage>
</organism>
<dbReference type="InterPro" id="IPR043128">
    <property type="entry name" value="Rev_trsase/Diguanyl_cyclase"/>
</dbReference>
<evidence type="ECO:0000256" key="1">
    <source>
        <dbReference type="SAM" id="Phobius"/>
    </source>
</evidence>
<dbReference type="PROSITE" id="PS50883">
    <property type="entry name" value="EAL"/>
    <property type="match status" value="1"/>
</dbReference>
<evidence type="ECO:0000259" key="3">
    <source>
        <dbReference type="PROSITE" id="PS50887"/>
    </source>
</evidence>
<dbReference type="CDD" id="cd01948">
    <property type="entry name" value="EAL"/>
    <property type="match status" value="1"/>
</dbReference>
<proteinExistence type="predicted"/>
<dbReference type="InterPro" id="IPR035919">
    <property type="entry name" value="EAL_sf"/>
</dbReference>
<evidence type="ECO:0000259" key="2">
    <source>
        <dbReference type="PROSITE" id="PS50883"/>
    </source>
</evidence>
<dbReference type="NCBIfam" id="TIGR00254">
    <property type="entry name" value="GGDEF"/>
    <property type="match status" value="1"/>
</dbReference>
<gene>
    <name evidence="4" type="ORF">HQR01_11335</name>
</gene>
<dbReference type="Gene3D" id="3.30.70.270">
    <property type="match status" value="1"/>
</dbReference>
<keyword evidence="1" id="KW-0472">Membrane</keyword>
<sequence length="657" mass="71704">MKKHEIFFGLHRSSKLEGVEDRLTERARGALVKSVYARPTTLILGALNGVLSSTVVAFHTEDKLFFALTFLLSSIALLRVVTAMHLRQNMLGTSPRKVDVAYIFGALAYSLVLGLIAAATIAFELPPMAQVLMIANALGYGIGNCAHNGGRPAMALGQLVFVSTPVFLMSLTSGSALGIFLAINIAVLMPAMIVVTLSLFRVLRESIEAAEQSARLATKMELVALTDPITGLANRAGLDRRLPEILEAAREKTQVAVFWIDLDRFKDVNDYRGHQAGDHVLREIGSRLRGLIDGRGIAARFAGDEFVVASPVNNHRSASALANAILSAITRPIRIDGDRIDMEGSIGIALLPDDGLTASTLLKRADLALFEAKADGRKQIRFFDSSMTRDLARRREIEVELRKALRDDQLSVYFQPIIDLQTGRIRCFEALARWFHPMRGEIRPDEFIPIAEDSGAIVTLGNWLTAKAARAAATWPEDVRIAVNLSPLQIKVPGAAVGILSAIREAGLAPERLELEVTENLFLEDSMNIALFIEELSEAGVRFVLDDFGTGYSSLGYINQWPFSKIKVDRSFVSGGQAGTKSDAIIRAVSQMGRSLGMEIVAEGLETIDQVRAVREAGCTHGQGYHFSRAIPDYQAALLLAEEHDTLPEELHQRLAG</sequence>
<evidence type="ECO:0000313" key="5">
    <source>
        <dbReference type="Proteomes" id="UP000504693"/>
    </source>
</evidence>
<dbReference type="Gene3D" id="3.20.20.450">
    <property type="entry name" value="EAL domain"/>
    <property type="match status" value="1"/>
</dbReference>
<dbReference type="SUPFAM" id="SSF55073">
    <property type="entry name" value="Nucleotide cyclase"/>
    <property type="match status" value="1"/>
</dbReference>
<reference evidence="4 5" key="1">
    <citation type="submission" date="2020-05" db="EMBL/GenBank/DDBJ databases">
        <title>Erythrobacter mangrovi sp. nov., isolated from rhizosphere soil of mangrove plant (Kandelia candel).</title>
        <authorList>
            <person name="Ye Y.H."/>
        </authorList>
    </citation>
    <scope>NUCLEOTIDE SEQUENCE [LARGE SCALE GENOMIC DNA]</scope>
    <source>
        <strain evidence="4 5">EB310</strain>
    </source>
</reference>
<dbReference type="SMART" id="SM00267">
    <property type="entry name" value="GGDEF"/>
    <property type="match status" value="1"/>
</dbReference>
<feature type="domain" description="GGDEF" evidence="3">
    <location>
        <begin position="253"/>
        <end position="385"/>
    </location>
</feature>
<dbReference type="PROSITE" id="PS50887">
    <property type="entry name" value="GGDEF"/>
    <property type="match status" value="1"/>
</dbReference>
<dbReference type="CDD" id="cd01949">
    <property type="entry name" value="GGDEF"/>
    <property type="match status" value="1"/>
</dbReference>
<feature type="transmembrane region" description="Helical" evidence="1">
    <location>
        <begin position="64"/>
        <end position="81"/>
    </location>
</feature>
<feature type="transmembrane region" description="Helical" evidence="1">
    <location>
        <begin position="101"/>
        <end position="123"/>
    </location>
</feature>
<evidence type="ECO:0000313" key="4">
    <source>
        <dbReference type="EMBL" id="QKG71903.1"/>
    </source>
</evidence>
<dbReference type="AlphaFoldDB" id="A0A7D4B8I0"/>
<feature type="domain" description="EAL" evidence="2">
    <location>
        <begin position="394"/>
        <end position="644"/>
    </location>
</feature>
<keyword evidence="1" id="KW-1133">Transmembrane helix</keyword>
<protein>
    <submittedName>
        <fullName evidence="4">EAL domain-containing protein</fullName>
    </submittedName>
</protein>
<dbReference type="EMBL" id="CP053921">
    <property type="protein sequence ID" value="QKG71903.1"/>
    <property type="molecule type" value="Genomic_DNA"/>
</dbReference>
<dbReference type="KEGG" id="emv:HQR01_11335"/>
<dbReference type="InterPro" id="IPR029787">
    <property type="entry name" value="Nucleotide_cyclase"/>
</dbReference>
<dbReference type="RefSeq" id="WP_173214969.1">
    <property type="nucleotide sequence ID" value="NZ_CP053921.1"/>
</dbReference>
<dbReference type="Pfam" id="PF00990">
    <property type="entry name" value="GGDEF"/>
    <property type="match status" value="1"/>
</dbReference>
<dbReference type="InterPro" id="IPR000160">
    <property type="entry name" value="GGDEF_dom"/>
</dbReference>
<name>A0A7D4B8I0_9SPHN</name>
<keyword evidence="5" id="KW-1185">Reference proteome</keyword>
<dbReference type="PANTHER" id="PTHR44757:SF2">
    <property type="entry name" value="BIOFILM ARCHITECTURE MAINTENANCE PROTEIN MBAA"/>
    <property type="match status" value="1"/>
</dbReference>
<dbReference type="Proteomes" id="UP000504693">
    <property type="component" value="Chromosome"/>
</dbReference>
<dbReference type="InterPro" id="IPR001633">
    <property type="entry name" value="EAL_dom"/>
</dbReference>
<feature type="transmembrane region" description="Helical" evidence="1">
    <location>
        <begin position="153"/>
        <end position="171"/>
    </location>
</feature>
<feature type="transmembrane region" description="Helical" evidence="1">
    <location>
        <begin position="35"/>
        <end position="58"/>
    </location>
</feature>
<dbReference type="SMART" id="SM00052">
    <property type="entry name" value="EAL"/>
    <property type="match status" value="1"/>
</dbReference>
<dbReference type="InterPro" id="IPR052155">
    <property type="entry name" value="Biofilm_reg_signaling"/>
</dbReference>
<dbReference type="Pfam" id="PF00563">
    <property type="entry name" value="EAL"/>
    <property type="match status" value="1"/>
</dbReference>
<feature type="transmembrane region" description="Helical" evidence="1">
    <location>
        <begin position="177"/>
        <end position="200"/>
    </location>
</feature>
<dbReference type="PANTHER" id="PTHR44757">
    <property type="entry name" value="DIGUANYLATE CYCLASE DGCP"/>
    <property type="match status" value="1"/>
</dbReference>
<dbReference type="SUPFAM" id="SSF141868">
    <property type="entry name" value="EAL domain-like"/>
    <property type="match status" value="1"/>
</dbReference>
<accession>A0A7D4B8I0</accession>